<evidence type="ECO:0000256" key="2">
    <source>
        <dbReference type="SAM" id="SignalP"/>
    </source>
</evidence>
<keyword evidence="2" id="KW-0732">Signal</keyword>
<dbReference type="RefSeq" id="WP_219044703.1">
    <property type="nucleotide sequence ID" value="NZ_JAHWDQ010000005.1"/>
</dbReference>
<feature type="coiled-coil region" evidence="1">
    <location>
        <begin position="250"/>
        <end position="277"/>
    </location>
</feature>
<comment type="caution">
    <text evidence="3">The sequence shown here is derived from an EMBL/GenBank/DDBJ whole genome shotgun (WGS) entry which is preliminary data.</text>
</comment>
<gene>
    <name evidence="3" type="ORF">KXJ70_16825</name>
</gene>
<evidence type="ECO:0008006" key="5">
    <source>
        <dbReference type="Google" id="ProtNLM"/>
    </source>
</evidence>
<dbReference type="Pfam" id="PF08238">
    <property type="entry name" value="Sel1"/>
    <property type="match status" value="3"/>
</dbReference>
<keyword evidence="4" id="KW-1185">Reference proteome</keyword>
<evidence type="ECO:0000256" key="1">
    <source>
        <dbReference type="SAM" id="Coils"/>
    </source>
</evidence>
<reference evidence="3" key="1">
    <citation type="submission" date="2021-07" db="EMBL/GenBank/DDBJ databases">
        <title>Zhongshania sp. CAU 1632 isolated from seawater.</title>
        <authorList>
            <person name="Kim W."/>
        </authorList>
    </citation>
    <scope>NUCLEOTIDE SEQUENCE</scope>
    <source>
        <strain evidence="3">CAU 1632</strain>
    </source>
</reference>
<protein>
    <recommendedName>
        <fullName evidence="5">PEGA domain-containing protein</fullName>
    </recommendedName>
</protein>
<dbReference type="InterPro" id="IPR006597">
    <property type="entry name" value="Sel1-like"/>
</dbReference>
<proteinExistence type="predicted"/>
<sequence length="375" mass="40895">MSVKELLKKCSIILIFSLLTISYASAESVLRVTCKDSASDAAVFINGKSYGKCPADIFLDAGEISLRVVKAVDAERERVFETTLTLRDNRPEKVNVVLASPQLNQNAAKARAQEALQKAKEGDIAAMQQVSDFYEKGLGLVKSAENSEYWSRQALDKQDENAARAILTRAEAGDIDAMAQLTTLYEQGLGVERSEAEAQFWQQKREQAITVIENQETSRVFALAKEGDIAAMRQMAEFYREGKGIDKSSEKAAEWEAKAAQGKVQQARAEANKKRKQEVEAELVDYRSGKAYMSGFIAAGKMVGMDAKGGDTSAASSIVTFSPTVLVVTAVGLATDLVSAPFNATTHRQLQNELNARAAVWDKPNSMVAKAYAQQ</sequence>
<name>A0ABS6VVV9_9GAMM</name>
<dbReference type="Proteomes" id="UP001166291">
    <property type="component" value="Unassembled WGS sequence"/>
</dbReference>
<feature type="chain" id="PRO_5045678927" description="PEGA domain-containing protein" evidence="2">
    <location>
        <begin position="27"/>
        <end position="375"/>
    </location>
</feature>
<organism evidence="3 4">
    <name type="scientific">Zhongshania aquimaris</name>
    <dbReference type="NCBI Taxonomy" id="2857107"/>
    <lineage>
        <taxon>Bacteria</taxon>
        <taxon>Pseudomonadati</taxon>
        <taxon>Pseudomonadota</taxon>
        <taxon>Gammaproteobacteria</taxon>
        <taxon>Cellvibrionales</taxon>
        <taxon>Spongiibacteraceae</taxon>
        <taxon>Zhongshania</taxon>
    </lineage>
</organism>
<feature type="signal peptide" evidence="2">
    <location>
        <begin position="1"/>
        <end position="26"/>
    </location>
</feature>
<evidence type="ECO:0000313" key="4">
    <source>
        <dbReference type="Proteomes" id="UP001166291"/>
    </source>
</evidence>
<dbReference type="EMBL" id="JAHWDQ010000005">
    <property type="protein sequence ID" value="MBW2942463.1"/>
    <property type="molecule type" value="Genomic_DNA"/>
</dbReference>
<accession>A0ABS6VVV9</accession>
<evidence type="ECO:0000313" key="3">
    <source>
        <dbReference type="EMBL" id="MBW2942463.1"/>
    </source>
</evidence>
<dbReference type="SMART" id="SM00671">
    <property type="entry name" value="SEL1"/>
    <property type="match status" value="3"/>
</dbReference>
<keyword evidence="1" id="KW-0175">Coiled coil</keyword>